<name>A0AA88UJ94_9ASTE</name>
<gene>
    <name evidence="2" type="ORF">RJ640_004785</name>
</gene>
<dbReference type="PANTHER" id="PTHR31595:SF70">
    <property type="entry name" value="LONG-CHAIN-ALCOHOL O-FATTY-ACYLTRANSFERASE 3-RELATED"/>
    <property type="match status" value="1"/>
</dbReference>
<feature type="transmembrane region" description="Helical" evidence="1">
    <location>
        <begin position="157"/>
        <end position="178"/>
    </location>
</feature>
<keyword evidence="1" id="KW-1133">Transmembrane helix</keyword>
<keyword evidence="3" id="KW-1185">Reference proteome</keyword>
<feature type="transmembrane region" description="Helical" evidence="1">
    <location>
        <begin position="126"/>
        <end position="145"/>
    </location>
</feature>
<dbReference type="InterPro" id="IPR044851">
    <property type="entry name" value="Wax_synthase"/>
</dbReference>
<dbReference type="GO" id="GO:0008374">
    <property type="term" value="F:O-acyltransferase activity"/>
    <property type="evidence" value="ECO:0007669"/>
    <property type="project" value="InterPro"/>
</dbReference>
<dbReference type="PANTHER" id="PTHR31595">
    <property type="entry name" value="LONG-CHAIN-ALCOHOL O-FATTY-ACYLTRANSFERASE 3-RELATED"/>
    <property type="match status" value="1"/>
</dbReference>
<evidence type="ECO:0000313" key="3">
    <source>
        <dbReference type="Proteomes" id="UP001187471"/>
    </source>
</evidence>
<comment type="caution">
    <text evidence="2">The sequence shown here is derived from an EMBL/GenBank/DDBJ whole genome shotgun (WGS) entry which is preliminary data.</text>
</comment>
<dbReference type="GO" id="GO:0006629">
    <property type="term" value="P:lipid metabolic process"/>
    <property type="evidence" value="ECO:0007669"/>
    <property type="project" value="InterPro"/>
</dbReference>
<keyword evidence="1" id="KW-0472">Membrane</keyword>
<accession>A0AA88UJ94</accession>
<sequence length="329" mass="35636">MDGEIKSFIKVWLAAMASLCYCYFVAARIPKGVARLISILPIIYLFIILHFSLSSFHLGAPTVFYLVWLANSKLLLFSFNHGPLSSPQPISLLHFTSIALLPIKTKRDPSPHQNQTKSNRSSAKPNIFLLAIKVVLLAAIAKFAYKCTHGSSLLPIAQLYLGAELMLAISAFLVRALLGLEPEQQFNEPYLATYLASRLLGAQVEPCSDKYSAPGRVRSVAIYGGTAASLFRNLSGVRPDARDTLFLSDSCQSNLGGDMFFCAPWGLYRGRGCCQEGVDWQLAVAQGGLGTTHGGVCGGDRCLAILAAGDEEWCGSKGHKGVLRISMLC</sequence>
<proteinExistence type="predicted"/>
<protein>
    <submittedName>
        <fullName evidence="2">Uncharacterized protein</fullName>
    </submittedName>
</protein>
<reference evidence="2" key="1">
    <citation type="submission" date="2022-12" db="EMBL/GenBank/DDBJ databases">
        <title>Draft genome assemblies for two species of Escallonia (Escalloniales).</title>
        <authorList>
            <person name="Chanderbali A."/>
            <person name="Dervinis C."/>
            <person name="Anghel I."/>
            <person name="Soltis D."/>
            <person name="Soltis P."/>
            <person name="Zapata F."/>
        </authorList>
    </citation>
    <scope>NUCLEOTIDE SEQUENCE</scope>
    <source>
        <strain evidence="2">UCBG92.1500</strain>
        <tissue evidence="2">Leaf</tissue>
    </source>
</reference>
<feature type="transmembrane region" description="Helical" evidence="1">
    <location>
        <begin position="12"/>
        <end position="30"/>
    </location>
</feature>
<evidence type="ECO:0000313" key="2">
    <source>
        <dbReference type="EMBL" id="KAK2987059.1"/>
    </source>
</evidence>
<dbReference type="Proteomes" id="UP001187471">
    <property type="component" value="Unassembled WGS sequence"/>
</dbReference>
<evidence type="ECO:0000256" key="1">
    <source>
        <dbReference type="SAM" id="Phobius"/>
    </source>
</evidence>
<dbReference type="EMBL" id="JAVXUO010001018">
    <property type="protein sequence ID" value="KAK2987059.1"/>
    <property type="molecule type" value="Genomic_DNA"/>
</dbReference>
<feature type="transmembrane region" description="Helical" evidence="1">
    <location>
        <begin position="42"/>
        <end position="68"/>
    </location>
</feature>
<organism evidence="2 3">
    <name type="scientific">Escallonia rubra</name>
    <dbReference type="NCBI Taxonomy" id="112253"/>
    <lineage>
        <taxon>Eukaryota</taxon>
        <taxon>Viridiplantae</taxon>
        <taxon>Streptophyta</taxon>
        <taxon>Embryophyta</taxon>
        <taxon>Tracheophyta</taxon>
        <taxon>Spermatophyta</taxon>
        <taxon>Magnoliopsida</taxon>
        <taxon>eudicotyledons</taxon>
        <taxon>Gunneridae</taxon>
        <taxon>Pentapetalae</taxon>
        <taxon>asterids</taxon>
        <taxon>campanulids</taxon>
        <taxon>Escalloniales</taxon>
        <taxon>Escalloniaceae</taxon>
        <taxon>Escallonia</taxon>
    </lineage>
</organism>
<dbReference type="AlphaFoldDB" id="A0AA88UJ94"/>
<keyword evidence="1" id="KW-0812">Transmembrane</keyword>